<reference evidence="1" key="1">
    <citation type="journal article" date="2020" name="Nature">
        <title>Giant virus diversity and host interactions through global metagenomics.</title>
        <authorList>
            <person name="Schulz F."/>
            <person name="Roux S."/>
            <person name="Paez-Espino D."/>
            <person name="Jungbluth S."/>
            <person name="Walsh D.A."/>
            <person name="Denef V.J."/>
            <person name="McMahon K.D."/>
            <person name="Konstantinidis K.T."/>
            <person name="Eloe-Fadrosh E.A."/>
            <person name="Kyrpides N.C."/>
            <person name="Woyke T."/>
        </authorList>
    </citation>
    <scope>NUCLEOTIDE SEQUENCE</scope>
    <source>
        <strain evidence="1">GVMAG-M-3300023174-207</strain>
    </source>
</reference>
<organism evidence="1">
    <name type="scientific">viral metagenome</name>
    <dbReference type="NCBI Taxonomy" id="1070528"/>
    <lineage>
        <taxon>unclassified sequences</taxon>
        <taxon>metagenomes</taxon>
        <taxon>organismal metagenomes</taxon>
    </lineage>
</organism>
<dbReference type="AlphaFoldDB" id="A0A6C0DK99"/>
<proteinExistence type="predicted"/>
<protein>
    <submittedName>
        <fullName evidence="1">Uncharacterized protein</fullName>
    </submittedName>
</protein>
<evidence type="ECO:0000313" key="1">
    <source>
        <dbReference type="EMBL" id="QHT16851.1"/>
    </source>
</evidence>
<name>A0A6C0DK99_9ZZZZ</name>
<accession>A0A6C0DK99</accession>
<dbReference type="EMBL" id="MN739627">
    <property type="protein sequence ID" value="QHT16851.1"/>
    <property type="molecule type" value="Genomic_DNA"/>
</dbReference>
<sequence>MELKNLAIALLALYILYSLLIKEKYAFDETGLQFPVDAGYIDIYHKNQGGNIQIDKVEFSKNISSENQGDINIKGNTATIKGFTSKVPKSILGYGVNYDENKKVAFYRPMNYINTTNIQVELTPGKELSLKNMTTTNLGASFPLESNPKGKGMKVGFKDGEVFHTGRFVFTF</sequence>